<dbReference type="SMART" id="SM00220">
    <property type="entry name" value="S_TKc"/>
    <property type="match status" value="1"/>
</dbReference>
<dbReference type="GO" id="GO:0004674">
    <property type="term" value="F:protein serine/threonine kinase activity"/>
    <property type="evidence" value="ECO:0007669"/>
    <property type="project" value="UniProtKB-KW"/>
</dbReference>
<evidence type="ECO:0000256" key="2">
    <source>
        <dbReference type="ARBA" id="ARBA00022741"/>
    </source>
</evidence>
<gene>
    <name evidence="7" type="ORF">DENIS_1777</name>
</gene>
<sequence length="410" mass="45872">MEICQDGSIGNIEGATDICLIVFRVDEAAKNTEAEIPALRRTVGPSLPLLLLIPPEQRPYIGKYLRAGADDFWVLPLDETLFPVRFYILLEYGQTLRRQSPASEDTRLLKRMLNRFQHNLGFFSSRLRPPGKIIARRWEKIRCLGRGGFGEVWLVREPENTVTAVAKVPYSARMNLRALRAAAILRRLSLHPRIVHLIEVVREADKIVLIQEYVPGETLQALLSRNAVTSARKEKIFLQLLSAAAHAHHHRIMHRDIKPENIIITPSGDLKLLDFGIAKDLSLGERSQAIAGSRPFMAPEQIMGNGCIASDVWSLGVILYLLSTAALPFHAPDEVWLTEAILESRPVPPRQLKPDLSPELASVILRCLKKTPSERYADADALRRDLLKQLPDFGQGRVLPGRGSDAAEKA</sequence>
<evidence type="ECO:0000313" key="8">
    <source>
        <dbReference type="Proteomes" id="UP000288096"/>
    </source>
</evidence>
<evidence type="ECO:0000259" key="6">
    <source>
        <dbReference type="PROSITE" id="PS50011"/>
    </source>
</evidence>
<dbReference type="PANTHER" id="PTHR43289">
    <property type="entry name" value="MITOGEN-ACTIVATED PROTEIN KINASE KINASE KINASE 20-RELATED"/>
    <property type="match status" value="1"/>
</dbReference>
<dbReference type="Pfam" id="PF00069">
    <property type="entry name" value="Pkinase"/>
    <property type="match status" value="1"/>
</dbReference>
<dbReference type="PROSITE" id="PS50011">
    <property type="entry name" value="PROTEIN_KINASE_DOM"/>
    <property type="match status" value="1"/>
</dbReference>
<dbReference type="PROSITE" id="PS00107">
    <property type="entry name" value="PROTEIN_KINASE_ATP"/>
    <property type="match status" value="1"/>
</dbReference>
<organism evidence="7 8">
    <name type="scientific">Desulfonema ishimotonii</name>
    <dbReference type="NCBI Taxonomy" id="45657"/>
    <lineage>
        <taxon>Bacteria</taxon>
        <taxon>Pseudomonadati</taxon>
        <taxon>Thermodesulfobacteriota</taxon>
        <taxon>Desulfobacteria</taxon>
        <taxon>Desulfobacterales</taxon>
        <taxon>Desulfococcaceae</taxon>
        <taxon>Desulfonema</taxon>
    </lineage>
</organism>
<dbReference type="PANTHER" id="PTHR43289:SF34">
    <property type="entry name" value="SERINE_THREONINE-PROTEIN KINASE YBDM-RELATED"/>
    <property type="match status" value="1"/>
</dbReference>
<dbReference type="PROSITE" id="PS00108">
    <property type="entry name" value="PROTEIN_KINASE_ST"/>
    <property type="match status" value="1"/>
</dbReference>
<keyword evidence="4 5" id="KW-0067">ATP-binding</keyword>
<keyword evidence="1" id="KW-0808">Transferase</keyword>
<keyword evidence="8" id="KW-1185">Reference proteome</keyword>
<keyword evidence="7" id="KW-0723">Serine/threonine-protein kinase</keyword>
<dbReference type="Proteomes" id="UP000288096">
    <property type="component" value="Unassembled WGS sequence"/>
</dbReference>
<dbReference type="CDD" id="cd14014">
    <property type="entry name" value="STKc_PknB_like"/>
    <property type="match status" value="1"/>
</dbReference>
<feature type="domain" description="Protein kinase" evidence="6">
    <location>
        <begin position="138"/>
        <end position="387"/>
    </location>
</feature>
<evidence type="ECO:0000256" key="3">
    <source>
        <dbReference type="ARBA" id="ARBA00022777"/>
    </source>
</evidence>
<dbReference type="InterPro" id="IPR000719">
    <property type="entry name" value="Prot_kinase_dom"/>
</dbReference>
<feature type="binding site" evidence="5">
    <location>
        <position position="167"/>
    </location>
    <ligand>
        <name>ATP</name>
        <dbReference type="ChEBI" id="CHEBI:30616"/>
    </ligand>
</feature>
<evidence type="ECO:0000256" key="4">
    <source>
        <dbReference type="ARBA" id="ARBA00022840"/>
    </source>
</evidence>
<dbReference type="SUPFAM" id="SSF56112">
    <property type="entry name" value="Protein kinase-like (PK-like)"/>
    <property type="match status" value="1"/>
</dbReference>
<dbReference type="OrthoDB" id="9801841at2"/>
<keyword evidence="3 7" id="KW-0418">Kinase</keyword>
<reference evidence="8" key="1">
    <citation type="submission" date="2017-11" db="EMBL/GenBank/DDBJ databases">
        <authorList>
            <person name="Watanabe M."/>
            <person name="Kojima H."/>
        </authorList>
    </citation>
    <scope>NUCLEOTIDE SEQUENCE [LARGE SCALE GENOMIC DNA]</scope>
    <source>
        <strain evidence="8">Tokyo 01</strain>
    </source>
</reference>
<reference evidence="8" key="2">
    <citation type="submission" date="2019-01" db="EMBL/GenBank/DDBJ databases">
        <title>Genome sequence of Desulfonema ishimotonii strain Tokyo 01.</title>
        <authorList>
            <person name="Fukui M."/>
        </authorList>
    </citation>
    <scope>NUCLEOTIDE SEQUENCE [LARGE SCALE GENOMIC DNA]</scope>
    <source>
        <strain evidence="8">Tokyo 01</strain>
    </source>
</reference>
<accession>A0A401FV38</accession>
<dbReference type="GO" id="GO:0005524">
    <property type="term" value="F:ATP binding"/>
    <property type="evidence" value="ECO:0007669"/>
    <property type="project" value="UniProtKB-UniRule"/>
</dbReference>
<dbReference type="InterPro" id="IPR008271">
    <property type="entry name" value="Ser/Thr_kinase_AS"/>
</dbReference>
<dbReference type="Gene3D" id="1.10.510.10">
    <property type="entry name" value="Transferase(Phosphotransferase) domain 1"/>
    <property type="match status" value="1"/>
</dbReference>
<protein>
    <submittedName>
        <fullName evidence="7">Serine/threonine protein kinase</fullName>
    </submittedName>
</protein>
<evidence type="ECO:0000256" key="1">
    <source>
        <dbReference type="ARBA" id="ARBA00022679"/>
    </source>
</evidence>
<dbReference type="RefSeq" id="WP_124328182.1">
    <property type="nucleotide sequence ID" value="NZ_BEXT01000001.1"/>
</dbReference>
<dbReference type="EMBL" id="BEXT01000001">
    <property type="protein sequence ID" value="GBC60818.1"/>
    <property type="molecule type" value="Genomic_DNA"/>
</dbReference>
<dbReference type="InterPro" id="IPR017441">
    <property type="entry name" value="Protein_kinase_ATP_BS"/>
</dbReference>
<name>A0A401FV38_9BACT</name>
<dbReference type="InterPro" id="IPR011009">
    <property type="entry name" value="Kinase-like_dom_sf"/>
</dbReference>
<keyword evidence="2 5" id="KW-0547">Nucleotide-binding</keyword>
<proteinExistence type="predicted"/>
<dbReference type="AlphaFoldDB" id="A0A401FV38"/>
<comment type="caution">
    <text evidence="7">The sequence shown here is derived from an EMBL/GenBank/DDBJ whole genome shotgun (WGS) entry which is preliminary data.</text>
</comment>
<evidence type="ECO:0000256" key="5">
    <source>
        <dbReference type="PROSITE-ProRule" id="PRU10141"/>
    </source>
</evidence>
<evidence type="ECO:0000313" key="7">
    <source>
        <dbReference type="EMBL" id="GBC60818.1"/>
    </source>
</evidence>